<dbReference type="AlphaFoldDB" id="A0A9P5Y4R3"/>
<protein>
    <submittedName>
        <fullName evidence="2">Uncharacterized protein</fullName>
    </submittedName>
</protein>
<dbReference type="Proteomes" id="UP000807353">
    <property type="component" value="Unassembled WGS sequence"/>
</dbReference>
<organism evidence="2 3">
    <name type="scientific">Collybia nuda</name>
    <dbReference type="NCBI Taxonomy" id="64659"/>
    <lineage>
        <taxon>Eukaryota</taxon>
        <taxon>Fungi</taxon>
        <taxon>Dikarya</taxon>
        <taxon>Basidiomycota</taxon>
        <taxon>Agaricomycotina</taxon>
        <taxon>Agaricomycetes</taxon>
        <taxon>Agaricomycetidae</taxon>
        <taxon>Agaricales</taxon>
        <taxon>Tricholomatineae</taxon>
        <taxon>Clitocybaceae</taxon>
        <taxon>Collybia</taxon>
    </lineage>
</organism>
<sequence length="356" mass="39424">MPYTNQDSLNSAILDKFGMSLTIALGQLSGVTLFYGVFIILYFQSVSTYLKRRQRNQAHLWMFLATSVALILATLQEAALLANTGIFINSAFIKYRNVPLVERFPLVRKLIVVPDLINIWIPFLQTIISDGVVTWRVLVLLQDRKWLMVLPVLLLLGSAASLVADMIVNTISIVTDSLNRGSFGGDLNMAGVILSVATNVVATCTFAFIYWVHRKDMIQGLGKHQPNQGERVLALLVDSGVIYGLSQIAYFIVAFIPDPQTGDSLSAKHYIKWTFQFLFFGLSQIYPTAVMAIVNSHRTLGDMYLMDASLRVSSNGVDLNTTPVLEFSVPNHVTSAGTVAYGSQETGELFRGHTKY</sequence>
<keyword evidence="1" id="KW-0472">Membrane</keyword>
<feature type="transmembrane region" description="Helical" evidence="1">
    <location>
        <begin position="146"/>
        <end position="168"/>
    </location>
</feature>
<keyword evidence="1" id="KW-1133">Transmembrane helix</keyword>
<reference evidence="2" key="1">
    <citation type="submission" date="2020-11" db="EMBL/GenBank/DDBJ databases">
        <authorList>
            <consortium name="DOE Joint Genome Institute"/>
            <person name="Ahrendt S."/>
            <person name="Riley R."/>
            <person name="Andreopoulos W."/>
            <person name="Labutti K."/>
            <person name="Pangilinan J."/>
            <person name="Ruiz-Duenas F.J."/>
            <person name="Barrasa J.M."/>
            <person name="Sanchez-Garcia M."/>
            <person name="Camarero S."/>
            <person name="Miyauchi S."/>
            <person name="Serrano A."/>
            <person name="Linde D."/>
            <person name="Babiker R."/>
            <person name="Drula E."/>
            <person name="Ayuso-Fernandez I."/>
            <person name="Pacheco R."/>
            <person name="Padilla G."/>
            <person name="Ferreira P."/>
            <person name="Barriuso J."/>
            <person name="Kellner H."/>
            <person name="Castanera R."/>
            <person name="Alfaro M."/>
            <person name="Ramirez L."/>
            <person name="Pisabarro A.G."/>
            <person name="Kuo A."/>
            <person name="Tritt A."/>
            <person name="Lipzen A."/>
            <person name="He G."/>
            <person name="Yan M."/>
            <person name="Ng V."/>
            <person name="Cullen D."/>
            <person name="Martin F."/>
            <person name="Rosso M.-N."/>
            <person name="Henrissat B."/>
            <person name="Hibbett D."/>
            <person name="Martinez A.T."/>
            <person name="Grigoriev I.V."/>
        </authorList>
    </citation>
    <scope>NUCLEOTIDE SEQUENCE</scope>
    <source>
        <strain evidence="2">CBS 247.69</strain>
    </source>
</reference>
<feature type="transmembrane region" description="Helical" evidence="1">
    <location>
        <begin position="232"/>
        <end position="253"/>
    </location>
</feature>
<proteinExistence type="predicted"/>
<feature type="transmembrane region" description="Helical" evidence="1">
    <location>
        <begin position="63"/>
        <end position="88"/>
    </location>
</feature>
<feature type="transmembrane region" description="Helical" evidence="1">
    <location>
        <begin position="188"/>
        <end position="212"/>
    </location>
</feature>
<keyword evidence="3" id="KW-1185">Reference proteome</keyword>
<evidence type="ECO:0000256" key="1">
    <source>
        <dbReference type="SAM" id="Phobius"/>
    </source>
</evidence>
<dbReference type="OrthoDB" id="3259206at2759"/>
<evidence type="ECO:0000313" key="2">
    <source>
        <dbReference type="EMBL" id="KAF9462222.1"/>
    </source>
</evidence>
<evidence type="ECO:0000313" key="3">
    <source>
        <dbReference type="Proteomes" id="UP000807353"/>
    </source>
</evidence>
<name>A0A9P5Y4R3_9AGAR</name>
<feature type="transmembrane region" description="Helical" evidence="1">
    <location>
        <begin position="20"/>
        <end position="43"/>
    </location>
</feature>
<feature type="transmembrane region" description="Helical" evidence="1">
    <location>
        <begin position="273"/>
        <end position="294"/>
    </location>
</feature>
<feature type="transmembrane region" description="Helical" evidence="1">
    <location>
        <begin position="119"/>
        <end position="139"/>
    </location>
</feature>
<accession>A0A9P5Y4R3</accession>
<dbReference type="EMBL" id="MU150274">
    <property type="protein sequence ID" value="KAF9462222.1"/>
    <property type="molecule type" value="Genomic_DNA"/>
</dbReference>
<gene>
    <name evidence="2" type="ORF">BDZ94DRAFT_1309867</name>
</gene>
<comment type="caution">
    <text evidence="2">The sequence shown here is derived from an EMBL/GenBank/DDBJ whole genome shotgun (WGS) entry which is preliminary data.</text>
</comment>
<keyword evidence="1" id="KW-0812">Transmembrane</keyword>